<feature type="domain" description="Mechanosensitive ion channel MscS" evidence="8">
    <location>
        <begin position="195"/>
        <end position="257"/>
    </location>
</feature>
<dbReference type="InterPro" id="IPR011014">
    <property type="entry name" value="MscS_channel_TM-2"/>
</dbReference>
<dbReference type="InterPro" id="IPR006685">
    <property type="entry name" value="MscS_channel_2nd"/>
</dbReference>
<dbReference type="InterPro" id="IPR010920">
    <property type="entry name" value="LSM_dom_sf"/>
</dbReference>
<dbReference type="SUPFAM" id="SSF82689">
    <property type="entry name" value="Mechanosensitive channel protein MscS (YggB), C-terminal domain"/>
    <property type="match status" value="1"/>
</dbReference>
<organism evidence="10 11">
    <name type="scientific">Anaeromyxobacter paludicola</name>
    <dbReference type="NCBI Taxonomy" id="2918171"/>
    <lineage>
        <taxon>Bacteria</taxon>
        <taxon>Pseudomonadati</taxon>
        <taxon>Myxococcota</taxon>
        <taxon>Myxococcia</taxon>
        <taxon>Myxococcales</taxon>
        <taxon>Cystobacterineae</taxon>
        <taxon>Anaeromyxobacteraceae</taxon>
        <taxon>Anaeromyxobacter</taxon>
    </lineage>
</organism>
<evidence type="ECO:0000256" key="3">
    <source>
        <dbReference type="ARBA" id="ARBA00022475"/>
    </source>
</evidence>
<keyword evidence="3" id="KW-1003">Cell membrane</keyword>
<evidence type="ECO:0000256" key="6">
    <source>
        <dbReference type="ARBA" id="ARBA00023136"/>
    </source>
</evidence>
<keyword evidence="4 7" id="KW-0812">Transmembrane</keyword>
<reference evidence="11" key="1">
    <citation type="journal article" date="2022" name="Int. J. Syst. Evol. Microbiol.">
        <title>Anaeromyxobacter oryzae sp. nov., Anaeromyxobacter diazotrophicus sp. nov. and Anaeromyxobacter paludicola sp. nov., isolated from paddy soils.</title>
        <authorList>
            <person name="Itoh H."/>
            <person name="Xu Z."/>
            <person name="Mise K."/>
            <person name="Masuda Y."/>
            <person name="Ushijima N."/>
            <person name="Hayakawa C."/>
            <person name="Shiratori Y."/>
            <person name="Senoo K."/>
        </authorList>
    </citation>
    <scope>NUCLEOTIDE SEQUENCE [LARGE SCALE GENOMIC DNA]</scope>
    <source>
        <strain evidence="11">Red630</strain>
    </source>
</reference>
<dbReference type="Gene3D" id="1.10.287.1260">
    <property type="match status" value="1"/>
</dbReference>
<protein>
    <submittedName>
        <fullName evidence="10">Mechanosensitive ion channel protein MscL</fullName>
    </submittedName>
</protein>
<dbReference type="InterPro" id="IPR049142">
    <property type="entry name" value="MS_channel_1st"/>
</dbReference>
<gene>
    <name evidence="10" type="ORF">AMPC_15860</name>
</gene>
<name>A0ABN6N9A2_9BACT</name>
<feature type="transmembrane region" description="Helical" evidence="7">
    <location>
        <begin position="70"/>
        <end position="90"/>
    </location>
</feature>
<evidence type="ECO:0000256" key="4">
    <source>
        <dbReference type="ARBA" id="ARBA00022692"/>
    </source>
</evidence>
<dbReference type="InterPro" id="IPR023408">
    <property type="entry name" value="MscS_beta-dom_sf"/>
</dbReference>
<keyword evidence="6 7" id="KW-0472">Membrane</keyword>
<proteinExistence type="inferred from homology"/>
<keyword evidence="11" id="KW-1185">Reference proteome</keyword>
<dbReference type="InterPro" id="IPR011066">
    <property type="entry name" value="MscS_channel_C_sf"/>
</dbReference>
<evidence type="ECO:0000259" key="8">
    <source>
        <dbReference type="Pfam" id="PF00924"/>
    </source>
</evidence>
<dbReference type="Pfam" id="PF21088">
    <property type="entry name" value="MS_channel_1st"/>
    <property type="match status" value="1"/>
</dbReference>
<dbReference type="EMBL" id="AP025592">
    <property type="protein sequence ID" value="BDG08473.1"/>
    <property type="molecule type" value="Genomic_DNA"/>
</dbReference>
<dbReference type="Gene3D" id="2.30.30.60">
    <property type="match status" value="1"/>
</dbReference>
<sequence length="383" mass="41697">MTPTVRPWFTPHFPEPLMREGPRGLPWWQWLAIPVVLVLAAAAGRLLGFALRKLLERLSRRTHTIWDDVLLERVAGPLSALCALVSAYVLTRGLGLDDEATGAIDRLLHAATFLVLFWGALRAVEVGFQFLGQTPWSRSRPVTSSLLPIGRKVAKIAVVSLAVISFLTELGYHVESLIAGLGIGGIALALAAQKTVENLFGSVAISLDQPFRVGDYVTFEGGTSGTVESVGLRSTRVRTLERTVVTVPNGKLADLRIESVAARDRVRFYVKVPLVLGTRAAQLREVLGGVEALLRREEKLWPEGVMVRLTGLSSSSLDVEVNAWLSLSWDEFLPVRERLLVGILEVVERAGTALAYPTQTIRLGGAAAGDGRTEEERSGEGRK</sequence>
<dbReference type="RefSeq" id="WP_248345649.1">
    <property type="nucleotide sequence ID" value="NZ_AP025592.1"/>
</dbReference>
<dbReference type="Proteomes" id="UP001162734">
    <property type="component" value="Chromosome"/>
</dbReference>
<comment type="subcellular location">
    <subcellularLocation>
        <location evidence="1">Cell membrane</location>
        <topology evidence="1">Multi-pass membrane protein</topology>
    </subcellularLocation>
</comment>
<evidence type="ECO:0000259" key="9">
    <source>
        <dbReference type="Pfam" id="PF21088"/>
    </source>
</evidence>
<evidence type="ECO:0000256" key="5">
    <source>
        <dbReference type="ARBA" id="ARBA00022989"/>
    </source>
</evidence>
<evidence type="ECO:0000256" key="2">
    <source>
        <dbReference type="ARBA" id="ARBA00008017"/>
    </source>
</evidence>
<dbReference type="PANTHER" id="PTHR30566">
    <property type="entry name" value="YNAI-RELATED MECHANOSENSITIVE ION CHANNEL"/>
    <property type="match status" value="1"/>
</dbReference>
<comment type="similarity">
    <text evidence="2">Belongs to the MscS (TC 1.A.23) family.</text>
</comment>
<evidence type="ECO:0000256" key="7">
    <source>
        <dbReference type="SAM" id="Phobius"/>
    </source>
</evidence>
<dbReference type="SUPFAM" id="SSF50182">
    <property type="entry name" value="Sm-like ribonucleoproteins"/>
    <property type="match status" value="1"/>
</dbReference>
<dbReference type="Pfam" id="PF00924">
    <property type="entry name" value="MS_channel_2nd"/>
    <property type="match status" value="1"/>
</dbReference>
<evidence type="ECO:0000313" key="10">
    <source>
        <dbReference type="EMBL" id="BDG08473.1"/>
    </source>
</evidence>
<feature type="transmembrane region" description="Helical" evidence="7">
    <location>
        <begin position="27"/>
        <end position="49"/>
    </location>
</feature>
<keyword evidence="5 7" id="KW-1133">Transmembrane helix</keyword>
<evidence type="ECO:0000313" key="11">
    <source>
        <dbReference type="Proteomes" id="UP001162734"/>
    </source>
</evidence>
<accession>A0ABN6N9A2</accession>
<dbReference type="SUPFAM" id="SSF82861">
    <property type="entry name" value="Mechanosensitive channel protein MscS (YggB), transmembrane region"/>
    <property type="match status" value="1"/>
</dbReference>
<evidence type="ECO:0000256" key="1">
    <source>
        <dbReference type="ARBA" id="ARBA00004651"/>
    </source>
</evidence>
<feature type="domain" description="Mechanosensitive ion channel transmembrane helices 2/3" evidence="9">
    <location>
        <begin position="152"/>
        <end position="193"/>
    </location>
</feature>
<dbReference type="PANTHER" id="PTHR30566:SF5">
    <property type="entry name" value="MECHANOSENSITIVE ION CHANNEL PROTEIN 1, MITOCHONDRIAL-RELATED"/>
    <property type="match status" value="1"/>
</dbReference>